<evidence type="ECO:0000256" key="1">
    <source>
        <dbReference type="ARBA" id="ARBA00022553"/>
    </source>
</evidence>
<dbReference type="InterPro" id="IPR050595">
    <property type="entry name" value="Bact_response_regulator"/>
</dbReference>
<feature type="domain" description="Response regulatory" evidence="3">
    <location>
        <begin position="29"/>
        <end position="146"/>
    </location>
</feature>
<dbReference type="EMBL" id="AMXF01000067">
    <property type="protein sequence ID" value="ENO97049.1"/>
    <property type="molecule type" value="Genomic_DNA"/>
</dbReference>
<evidence type="ECO:0000313" key="4">
    <source>
        <dbReference type="EMBL" id="ENO97049.1"/>
    </source>
</evidence>
<organism evidence="4 5">
    <name type="scientific">Thauera phenylacetica B4P</name>
    <dbReference type="NCBI Taxonomy" id="1234382"/>
    <lineage>
        <taxon>Bacteria</taxon>
        <taxon>Pseudomonadati</taxon>
        <taxon>Pseudomonadota</taxon>
        <taxon>Betaproteobacteria</taxon>
        <taxon>Rhodocyclales</taxon>
        <taxon>Zoogloeaceae</taxon>
        <taxon>Thauera</taxon>
    </lineage>
</organism>
<name>N6ZY36_9RHOO</name>
<evidence type="ECO:0000256" key="2">
    <source>
        <dbReference type="PROSITE-ProRule" id="PRU00169"/>
    </source>
</evidence>
<dbReference type="SUPFAM" id="SSF52172">
    <property type="entry name" value="CheY-like"/>
    <property type="match status" value="1"/>
</dbReference>
<dbReference type="AlphaFoldDB" id="N6ZY36"/>
<dbReference type="InterPro" id="IPR011006">
    <property type="entry name" value="CheY-like_superfamily"/>
</dbReference>
<dbReference type="Pfam" id="PF00072">
    <property type="entry name" value="Response_reg"/>
    <property type="match status" value="1"/>
</dbReference>
<keyword evidence="1 2" id="KW-0597">Phosphoprotein</keyword>
<dbReference type="PANTHER" id="PTHR44591">
    <property type="entry name" value="STRESS RESPONSE REGULATOR PROTEIN 1"/>
    <property type="match status" value="1"/>
</dbReference>
<proteinExistence type="predicted"/>
<dbReference type="OrthoDB" id="9780593at2"/>
<dbReference type="RefSeq" id="WP_004362932.1">
    <property type="nucleotide sequence ID" value="NZ_AMXF01000067.1"/>
</dbReference>
<dbReference type="InterPro" id="IPR001789">
    <property type="entry name" value="Sig_transdc_resp-reg_receiver"/>
</dbReference>
<accession>N6ZY36</accession>
<evidence type="ECO:0000313" key="5">
    <source>
        <dbReference type="Proteomes" id="UP000013047"/>
    </source>
</evidence>
<reference evidence="4 5" key="1">
    <citation type="submission" date="2012-09" db="EMBL/GenBank/DDBJ databases">
        <title>Draft Genome Sequences of 6 Strains from Genus Thauera.</title>
        <authorList>
            <person name="Liu B."/>
            <person name="Shapleigh J.P."/>
            <person name="Frostegard A.H."/>
        </authorList>
    </citation>
    <scope>NUCLEOTIDE SEQUENCE [LARGE SCALE GENOMIC DNA]</scope>
    <source>
        <strain evidence="4 5">B4P</strain>
    </source>
</reference>
<comment type="caution">
    <text evidence="4">The sequence shown here is derived from an EMBL/GenBank/DDBJ whole genome shotgun (WGS) entry which is preliminary data.</text>
</comment>
<sequence length="165" mass="17710">MTCSGNSLSDNVPNLGCPSLRHDAGSPLCVLVVDDAAELRLLLRLILEQAQCRTIFAADAAQALAWLANERPDLVLLDIGLGAGADGLELCAALKRTQGEAFPKVVMLTADDDPHTIALARTRGADGYVVKPFTPAQILGLVDSFDVWRLDPARRPPAFWPTLRP</sequence>
<dbReference type="PANTHER" id="PTHR44591:SF3">
    <property type="entry name" value="RESPONSE REGULATORY DOMAIN-CONTAINING PROTEIN"/>
    <property type="match status" value="1"/>
</dbReference>
<protein>
    <submittedName>
        <fullName evidence="4">Response regulator receiver protein</fullName>
    </submittedName>
</protein>
<evidence type="ECO:0000259" key="3">
    <source>
        <dbReference type="PROSITE" id="PS50110"/>
    </source>
</evidence>
<dbReference type="PROSITE" id="PS50110">
    <property type="entry name" value="RESPONSE_REGULATORY"/>
    <property type="match status" value="1"/>
</dbReference>
<dbReference type="Gene3D" id="3.40.50.2300">
    <property type="match status" value="1"/>
</dbReference>
<keyword evidence="5" id="KW-1185">Reference proteome</keyword>
<dbReference type="Proteomes" id="UP000013047">
    <property type="component" value="Unassembled WGS sequence"/>
</dbReference>
<gene>
    <name evidence="4" type="ORF">C667_10910</name>
</gene>
<feature type="modified residue" description="4-aspartylphosphate" evidence="2">
    <location>
        <position position="78"/>
    </location>
</feature>
<dbReference type="SMART" id="SM00448">
    <property type="entry name" value="REC"/>
    <property type="match status" value="1"/>
</dbReference>
<dbReference type="GO" id="GO:0000160">
    <property type="term" value="P:phosphorelay signal transduction system"/>
    <property type="evidence" value="ECO:0007669"/>
    <property type="project" value="InterPro"/>
</dbReference>